<feature type="region of interest" description="Disordered" evidence="2">
    <location>
        <begin position="715"/>
        <end position="741"/>
    </location>
</feature>
<dbReference type="Proteomes" id="UP000657574">
    <property type="component" value="Unassembled WGS sequence"/>
</dbReference>
<evidence type="ECO:0000313" key="4">
    <source>
        <dbReference type="Proteomes" id="UP000657574"/>
    </source>
</evidence>
<organism evidence="3 4">
    <name type="scientific">Streptomyces brasiliensis</name>
    <dbReference type="NCBI Taxonomy" id="1954"/>
    <lineage>
        <taxon>Bacteria</taxon>
        <taxon>Bacillati</taxon>
        <taxon>Actinomycetota</taxon>
        <taxon>Actinomycetes</taxon>
        <taxon>Kitasatosporales</taxon>
        <taxon>Streptomycetaceae</taxon>
        <taxon>Streptomyces</taxon>
    </lineage>
</organism>
<keyword evidence="1" id="KW-0175">Coiled coil</keyword>
<evidence type="ECO:0000256" key="2">
    <source>
        <dbReference type="SAM" id="MobiDB-lite"/>
    </source>
</evidence>
<feature type="coiled-coil region" evidence="1">
    <location>
        <begin position="380"/>
        <end position="407"/>
    </location>
</feature>
<feature type="compositionally biased region" description="Basic and acidic residues" evidence="2">
    <location>
        <begin position="730"/>
        <end position="741"/>
    </location>
</feature>
<evidence type="ECO:0000313" key="3">
    <source>
        <dbReference type="EMBL" id="GGJ52969.1"/>
    </source>
</evidence>
<protein>
    <recommendedName>
        <fullName evidence="5">Chromosome segregation ATPase</fullName>
    </recommendedName>
</protein>
<dbReference type="AlphaFoldDB" id="A0A917LAY4"/>
<evidence type="ECO:0000256" key="1">
    <source>
        <dbReference type="SAM" id="Coils"/>
    </source>
</evidence>
<dbReference type="EMBL" id="BMQA01000043">
    <property type="protein sequence ID" value="GGJ52969.1"/>
    <property type="molecule type" value="Genomic_DNA"/>
</dbReference>
<reference evidence="3" key="2">
    <citation type="submission" date="2020-09" db="EMBL/GenBank/DDBJ databases">
        <authorList>
            <person name="Sun Q."/>
            <person name="Ohkuma M."/>
        </authorList>
    </citation>
    <scope>NUCLEOTIDE SEQUENCE</scope>
    <source>
        <strain evidence="3">JCM 3086</strain>
    </source>
</reference>
<gene>
    <name evidence="3" type="ORF">GCM10010121_074710</name>
</gene>
<feature type="coiled-coil region" evidence="1">
    <location>
        <begin position="304"/>
        <end position="338"/>
    </location>
</feature>
<keyword evidence="4" id="KW-1185">Reference proteome</keyword>
<feature type="coiled-coil region" evidence="1">
    <location>
        <begin position="570"/>
        <end position="634"/>
    </location>
</feature>
<reference evidence="3" key="1">
    <citation type="journal article" date="2014" name="Int. J. Syst. Evol. Microbiol.">
        <title>Complete genome sequence of Corynebacterium casei LMG S-19264T (=DSM 44701T), isolated from a smear-ripened cheese.</title>
        <authorList>
            <consortium name="US DOE Joint Genome Institute (JGI-PGF)"/>
            <person name="Walter F."/>
            <person name="Albersmeier A."/>
            <person name="Kalinowski J."/>
            <person name="Ruckert C."/>
        </authorList>
    </citation>
    <scope>NUCLEOTIDE SEQUENCE</scope>
    <source>
        <strain evidence="3">JCM 3086</strain>
    </source>
</reference>
<name>A0A917LAY4_9ACTN</name>
<proteinExistence type="predicted"/>
<accession>A0A917LAY4</accession>
<evidence type="ECO:0008006" key="5">
    <source>
        <dbReference type="Google" id="ProtNLM"/>
    </source>
</evidence>
<sequence>MITLTPPHQAQPPDDAPMSLGIIGDRQLLCVQTFDIARHPSTAVGLIPGCFVAVSGKGPRDANESGKTSWLASVALLLGDPEWRMHSSGPATVADLLFEPQTAGVAAQGYAPATSGYIAGLFAAPDDVAGTAYTVWMKLSATPTYVEVRHAPGVHLATAQDDDERHHQSAEIYRGLPSASSLGATQYATALYGPVPRCLAFLTSRGKRRGGPSLLKLDTGLFTPAGIGTALIGLTGRASLLDTDASLRHDLSEAEHELQTSLTEDADSHAIEERALRAVTQRSSAREELARAQDLWALHYARGLLDALERAEQLQAALDDQAETLARARDERASAEAVQHALEDPTRLEHQRDGAELAKQTAERLLDQAHDDECRARHRLASHNQALQEAEDAAAGARGDLDDARHEAQRAHQRTVACEVRLGEAGARLQCARDDLSRAEEGRYGAAGRTISTLCTAGISATGLLDGLGLPRAERSAWEPRLALYGDAVCIRSSDVPAARRVLADQPGAVLIAVPNDTDGHGCDPVRGFLDALATRMRLEHNPDTAVDDALGLCVLGGFTEPFTGRAAIVDRLRTEVAGAEQDLAAAHRLCDQAREAEAQSDELVRRLEAIALAARLRSQRPALERELATLQRRTAGRKQARDAAESALQQAVVAHATRALQHVQAQSVIDRARSVERQAAEQHAALEKQFAALDIIYWQEHGGSREAALRALRRPTTSPPVVGGQTPQPERRTESTLRQRAGRHLDHAFEAVGIDTETGAGAPTTALQDAVRRHSNLGDDSAGRPVADATAFEAPARALQDWLDRFADSDASAAQRIVVERAGRADRIAFGEQMVADLRESLRTMQGSIALRLGQALDDIEDALATLNRDAGLYGAELHRALNPPPSLQDVWRCEVTPYWRRSPHGPLLPYDNVTNSAQEKLFSIHLVLAALLASPHPLGRVLILDELGDSLGAHHRQEVLGALARSTQEHGITVLGTCQESLLDDAAEHCGELLYFTYPSHTEALNAPTRMFGYDANGERVELTMDTLLAGRAWW</sequence>
<comment type="caution">
    <text evidence="3">The sequence shown here is derived from an EMBL/GenBank/DDBJ whole genome shotgun (WGS) entry which is preliminary data.</text>
</comment>